<organism evidence="3 4">
    <name type="scientific">Xanthomonas boreopolis</name>
    <dbReference type="NCBI Taxonomy" id="86183"/>
    <lineage>
        <taxon>Bacteria</taxon>
        <taxon>Pseudomonadati</taxon>
        <taxon>Pseudomonadota</taxon>
        <taxon>Gammaproteobacteria</taxon>
        <taxon>Lysobacterales</taxon>
        <taxon>Lysobacteraceae</taxon>
        <taxon>Xanthomonas</taxon>
    </lineage>
</organism>
<keyword evidence="4" id="KW-1185">Reference proteome</keyword>
<dbReference type="SUPFAM" id="SSF50044">
    <property type="entry name" value="SH3-domain"/>
    <property type="match status" value="2"/>
</dbReference>
<reference evidence="3" key="2">
    <citation type="submission" date="2020-09" db="EMBL/GenBank/DDBJ databases">
        <authorList>
            <person name="Sun Q."/>
            <person name="Ohkuma M."/>
        </authorList>
    </citation>
    <scope>NUCLEOTIDE SEQUENCE</scope>
    <source>
        <strain evidence="3">JCM 13306</strain>
    </source>
</reference>
<name>A0A919F8F9_9XANT</name>
<dbReference type="InterPro" id="IPR014593">
    <property type="entry name" value="UCP034961_SH3_2"/>
</dbReference>
<evidence type="ECO:0000313" key="4">
    <source>
        <dbReference type="Proteomes" id="UP000623958"/>
    </source>
</evidence>
<dbReference type="Proteomes" id="UP000623958">
    <property type="component" value="Unassembled WGS sequence"/>
</dbReference>
<dbReference type="EMBL" id="BNBA01000016">
    <property type="protein sequence ID" value="GHH54818.1"/>
    <property type="molecule type" value="Genomic_DNA"/>
</dbReference>
<protein>
    <recommendedName>
        <fullName evidence="2">SH3 domain-containing protein</fullName>
    </recommendedName>
</protein>
<dbReference type="PROSITE" id="PS50002">
    <property type="entry name" value="SH3"/>
    <property type="match status" value="1"/>
</dbReference>
<comment type="caution">
    <text evidence="3">The sequence shown here is derived from an EMBL/GenBank/DDBJ whole genome shotgun (WGS) entry which is preliminary data.</text>
</comment>
<dbReference type="SMART" id="SM00326">
    <property type="entry name" value="SH3"/>
    <property type="match status" value="2"/>
</dbReference>
<keyword evidence="1" id="KW-0728">SH3 domain</keyword>
<dbReference type="InterPro" id="IPR036028">
    <property type="entry name" value="SH3-like_dom_sf"/>
</dbReference>
<reference evidence="3" key="1">
    <citation type="journal article" date="2014" name="Int. J. Syst. Evol. Microbiol.">
        <title>Complete genome sequence of Corynebacterium casei LMG S-19264T (=DSM 44701T), isolated from a smear-ripened cheese.</title>
        <authorList>
            <consortium name="US DOE Joint Genome Institute (JGI-PGF)"/>
            <person name="Walter F."/>
            <person name="Albersmeier A."/>
            <person name="Kalinowski J."/>
            <person name="Ruckert C."/>
        </authorList>
    </citation>
    <scope>NUCLEOTIDE SEQUENCE</scope>
    <source>
        <strain evidence="3">JCM 13306</strain>
    </source>
</reference>
<sequence>MARSDMLRARLLCDYRTSYPNPIRFDAGQVVEVGVRDEEWPAFAWVRLDGGNAGWAPHAWLRPLGDGRAEALRDYDARELDADRGDTVLLHHEHGGWWWSERADGALGWLPEADLELLEEPLLECETP</sequence>
<gene>
    <name evidence="3" type="ORF">GCM10009090_22220</name>
</gene>
<dbReference type="PIRSF" id="PIRSF034961">
    <property type="entry name" value="UCP034961_SH3_2"/>
    <property type="match status" value="1"/>
</dbReference>
<feature type="domain" description="SH3" evidence="2">
    <location>
        <begin position="64"/>
        <end position="120"/>
    </location>
</feature>
<dbReference type="InterPro" id="IPR001452">
    <property type="entry name" value="SH3_domain"/>
</dbReference>
<evidence type="ECO:0000256" key="1">
    <source>
        <dbReference type="ARBA" id="ARBA00022443"/>
    </source>
</evidence>
<dbReference type="AlphaFoldDB" id="A0A919F8F9"/>
<dbReference type="Gene3D" id="2.30.30.40">
    <property type="entry name" value="SH3 Domains"/>
    <property type="match status" value="2"/>
</dbReference>
<evidence type="ECO:0000259" key="2">
    <source>
        <dbReference type="PROSITE" id="PS50002"/>
    </source>
</evidence>
<proteinExistence type="predicted"/>
<evidence type="ECO:0000313" key="3">
    <source>
        <dbReference type="EMBL" id="GHH54818.1"/>
    </source>
</evidence>
<dbReference type="Pfam" id="PF07653">
    <property type="entry name" value="SH3_2"/>
    <property type="match status" value="1"/>
</dbReference>
<accession>A0A919F8F9</accession>